<dbReference type="AlphaFoldDB" id="A0A067NF37"/>
<dbReference type="HOGENOM" id="CLU_2198061_0_0_1"/>
<evidence type="ECO:0000313" key="2">
    <source>
        <dbReference type="EMBL" id="KDQ26663.1"/>
    </source>
</evidence>
<name>A0A067NF37_PLEO1</name>
<dbReference type="Proteomes" id="UP000027073">
    <property type="component" value="Unassembled WGS sequence"/>
</dbReference>
<dbReference type="VEuPathDB" id="FungiDB:PLEOSDRAFT_1105564"/>
<proteinExistence type="predicted"/>
<feature type="transmembrane region" description="Helical" evidence="1">
    <location>
        <begin position="57"/>
        <end position="78"/>
    </location>
</feature>
<protein>
    <submittedName>
        <fullName evidence="2">Uncharacterized protein</fullName>
    </submittedName>
</protein>
<keyword evidence="1" id="KW-0472">Membrane</keyword>
<reference evidence="3" key="1">
    <citation type="journal article" date="2014" name="Proc. Natl. Acad. Sci. U.S.A.">
        <title>Extensive sampling of basidiomycete genomes demonstrates inadequacy of the white-rot/brown-rot paradigm for wood decay fungi.</title>
        <authorList>
            <person name="Riley R."/>
            <person name="Salamov A.A."/>
            <person name="Brown D.W."/>
            <person name="Nagy L.G."/>
            <person name="Floudas D."/>
            <person name="Held B.W."/>
            <person name="Levasseur A."/>
            <person name="Lombard V."/>
            <person name="Morin E."/>
            <person name="Otillar R."/>
            <person name="Lindquist E.A."/>
            <person name="Sun H."/>
            <person name="LaButti K.M."/>
            <person name="Schmutz J."/>
            <person name="Jabbour D."/>
            <person name="Luo H."/>
            <person name="Baker S.E."/>
            <person name="Pisabarro A.G."/>
            <person name="Walton J.D."/>
            <person name="Blanchette R.A."/>
            <person name="Henrissat B."/>
            <person name="Martin F."/>
            <person name="Cullen D."/>
            <person name="Hibbett D.S."/>
            <person name="Grigoriev I.V."/>
        </authorList>
    </citation>
    <scope>NUCLEOTIDE SEQUENCE [LARGE SCALE GENOMIC DNA]</scope>
    <source>
        <strain evidence="3">PC15</strain>
    </source>
</reference>
<dbReference type="InParanoid" id="A0A067NF37"/>
<evidence type="ECO:0000256" key="1">
    <source>
        <dbReference type="SAM" id="Phobius"/>
    </source>
</evidence>
<keyword evidence="1" id="KW-1133">Transmembrane helix</keyword>
<dbReference type="EMBL" id="KL198009">
    <property type="protein sequence ID" value="KDQ26663.1"/>
    <property type="molecule type" value="Genomic_DNA"/>
</dbReference>
<sequence length="108" mass="12141">MPGLITALSLTKDHYLQCDMQVAIELPIELVCHIVDCLSEEYLISRDYDDPFFLRPIYIPDLVGIVYVGFTSLARFSLKGTKNRFTRGSPCASHLPISADTLCNWSCP</sequence>
<organism evidence="2 3">
    <name type="scientific">Pleurotus ostreatus (strain PC15)</name>
    <name type="common">Oyster mushroom</name>
    <dbReference type="NCBI Taxonomy" id="1137138"/>
    <lineage>
        <taxon>Eukaryota</taxon>
        <taxon>Fungi</taxon>
        <taxon>Dikarya</taxon>
        <taxon>Basidiomycota</taxon>
        <taxon>Agaricomycotina</taxon>
        <taxon>Agaricomycetes</taxon>
        <taxon>Agaricomycetidae</taxon>
        <taxon>Agaricales</taxon>
        <taxon>Pleurotineae</taxon>
        <taxon>Pleurotaceae</taxon>
        <taxon>Pleurotus</taxon>
    </lineage>
</organism>
<gene>
    <name evidence="2" type="ORF">PLEOSDRAFT_1105564</name>
</gene>
<keyword evidence="1" id="KW-0812">Transmembrane</keyword>
<accession>A0A067NF37</accession>
<evidence type="ECO:0000313" key="3">
    <source>
        <dbReference type="Proteomes" id="UP000027073"/>
    </source>
</evidence>